<accession>A0A4V1IN98</accession>
<proteinExistence type="inferred from homology"/>
<dbReference type="PANTHER" id="PTHR35936">
    <property type="entry name" value="MEMBRANE-BOUND LYTIC MUREIN TRANSGLYCOSYLASE F"/>
    <property type="match status" value="1"/>
</dbReference>
<keyword evidence="5" id="KW-1185">Reference proteome</keyword>
<dbReference type="Gene3D" id="3.40.190.10">
    <property type="entry name" value="Periplasmic binding protein-like II"/>
    <property type="match status" value="2"/>
</dbReference>
<comment type="caution">
    <text evidence="4">The sequence shown here is derived from an EMBL/GenBank/DDBJ whole genome shotgun (WGS) entry which is preliminary data.</text>
</comment>
<evidence type="ECO:0000256" key="1">
    <source>
        <dbReference type="ARBA" id="ARBA00010333"/>
    </source>
</evidence>
<evidence type="ECO:0000313" key="5">
    <source>
        <dbReference type="Proteomes" id="UP000257039"/>
    </source>
</evidence>
<evidence type="ECO:0000313" key="4">
    <source>
        <dbReference type="EMBL" id="RDH42981.1"/>
    </source>
</evidence>
<dbReference type="Pfam" id="PF00497">
    <property type="entry name" value="SBP_bac_3"/>
    <property type="match status" value="1"/>
</dbReference>
<reference evidence="4 5" key="1">
    <citation type="submission" date="2017-04" db="EMBL/GenBank/DDBJ databases">
        <title>Draft genome sequence of Zooshikella ganghwensis VG4 isolated from Red Sea sediments.</title>
        <authorList>
            <person name="Rehman Z."/>
            <person name="Alam I."/>
            <person name="Kamau A."/>
            <person name="Bajic V."/>
            <person name="Leiknes T."/>
        </authorList>
    </citation>
    <scope>NUCLEOTIDE SEQUENCE [LARGE SCALE GENOMIC DNA]</scope>
    <source>
        <strain evidence="4 5">VG4</strain>
    </source>
</reference>
<dbReference type="Proteomes" id="UP000257039">
    <property type="component" value="Unassembled WGS sequence"/>
</dbReference>
<evidence type="ECO:0000259" key="3">
    <source>
        <dbReference type="Pfam" id="PF00497"/>
    </source>
</evidence>
<keyword evidence="2" id="KW-0732">Signal</keyword>
<dbReference type="PANTHER" id="PTHR35936:SF25">
    <property type="entry name" value="ABC TRANSPORTER SUBSTRATE-BINDING PROTEIN"/>
    <property type="match status" value="1"/>
</dbReference>
<evidence type="ECO:0000256" key="2">
    <source>
        <dbReference type="ARBA" id="ARBA00022729"/>
    </source>
</evidence>
<organism evidence="4 5">
    <name type="scientific">Zooshikella ganghwensis</name>
    <dbReference type="NCBI Taxonomy" id="202772"/>
    <lineage>
        <taxon>Bacteria</taxon>
        <taxon>Pseudomonadati</taxon>
        <taxon>Pseudomonadota</taxon>
        <taxon>Gammaproteobacteria</taxon>
        <taxon>Oceanospirillales</taxon>
        <taxon>Zooshikellaceae</taxon>
        <taxon>Zooshikella</taxon>
    </lineage>
</organism>
<comment type="similarity">
    <text evidence="1">Belongs to the bacterial solute-binding protein 3 family.</text>
</comment>
<dbReference type="SUPFAM" id="SSF53850">
    <property type="entry name" value="Periplasmic binding protein-like II"/>
    <property type="match status" value="1"/>
</dbReference>
<gene>
    <name evidence="4" type="ORF">B9G39_05670</name>
</gene>
<sequence>MHKDPDGSLVPAGFDVIILNHVSKQLDCPIEWRNQPWNRSIYELEHGQLDVLAPASYNPKRAQFAWYSKPFRAERMRIVVRKESQHQWPLTSLEAMLKQNYRISFHLGTWYGAEFEKVAKNPNFQGLLYSGTNNQKRLKMLLRERVDGVLGEVVSLLQDAEKMGISDKLAVIDYPVHDNEVHFIFSKKNIPEHFVHSFNNVLKTYKNSSDYPILNYTLHE</sequence>
<feature type="domain" description="Solute-binding protein family 3/N-terminal" evidence="3">
    <location>
        <begin position="6"/>
        <end position="211"/>
    </location>
</feature>
<protein>
    <recommendedName>
        <fullName evidence="3">Solute-binding protein family 3/N-terminal domain-containing protein</fullName>
    </recommendedName>
</protein>
<name>A0A4V1IN98_9GAMM</name>
<dbReference type="EMBL" id="NDXW01000001">
    <property type="protein sequence ID" value="RDH42981.1"/>
    <property type="molecule type" value="Genomic_DNA"/>
</dbReference>
<dbReference type="AlphaFoldDB" id="A0A4V1IN98"/>
<dbReference type="RefSeq" id="WP_094786390.1">
    <property type="nucleotide sequence ID" value="NZ_NDXW01000001.1"/>
</dbReference>
<dbReference type="InterPro" id="IPR001638">
    <property type="entry name" value="Solute-binding_3/MltF_N"/>
</dbReference>